<dbReference type="EMBL" id="FOTJ01000019">
    <property type="protein sequence ID" value="SFL56659.1"/>
    <property type="molecule type" value="Genomic_DNA"/>
</dbReference>
<dbReference type="RefSeq" id="WP_074751934.1">
    <property type="nucleotide sequence ID" value="NZ_FOTJ01000019.1"/>
</dbReference>
<keyword evidence="1" id="KW-1133">Transmembrane helix</keyword>
<feature type="domain" description="WxL Interacting Protein peptidoglycan binding" evidence="2">
    <location>
        <begin position="31"/>
        <end position="150"/>
    </location>
</feature>
<organism evidence="4 5">
    <name type="scientific">Lactococcus garvieae</name>
    <dbReference type="NCBI Taxonomy" id="1363"/>
    <lineage>
        <taxon>Bacteria</taxon>
        <taxon>Bacillati</taxon>
        <taxon>Bacillota</taxon>
        <taxon>Bacilli</taxon>
        <taxon>Lactobacillales</taxon>
        <taxon>Streptococcaceae</taxon>
        <taxon>Lactococcus</taxon>
    </lineage>
</organism>
<proteinExistence type="predicted"/>
<accession>A0A1I4IQJ9</accession>
<evidence type="ECO:0000259" key="3">
    <source>
        <dbReference type="Pfam" id="PF11797"/>
    </source>
</evidence>
<dbReference type="InterPro" id="IPR021759">
    <property type="entry name" value="WxLIP_HBD"/>
</dbReference>
<reference evidence="4 5" key="1">
    <citation type="submission" date="2016-10" db="EMBL/GenBank/DDBJ databases">
        <authorList>
            <person name="de Groot N.N."/>
        </authorList>
    </citation>
    <scope>NUCLEOTIDE SEQUENCE [LARGE SCALE GENOMIC DNA]</scope>
    <source>
        <strain evidence="4 5">M79</strain>
    </source>
</reference>
<evidence type="ECO:0000313" key="5">
    <source>
        <dbReference type="Proteomes" id="UP000181969"/>
    </source>
</evidence>
<dbReference type="OrthoDB" id="2148359at2"/>
<name>A0A1I4IQJ9_9LACT</name>
<keyword evidence="1" id="KW-0472">Membrane</keyword>
<dbReference type="InterPro" id="IPR010317">
    <property type="entry name" value="WxLIP_PGBD"/>
</dbReference>
<sequence>MKKIILIIFFSIFGVFYGYNKVFGDTTKGSYSIEGIPNSHQLDKNVQYFFLYEQPSEKDLIKVKINNTSSEEKHLSVKVTDANTNGNGEIDYTGTLKNHVSLVHPLTSLLKVEQSEITVPAQSSSEVTLKLTMPSKRFDGIILGGITVSEERDTSKYKKNMLVNIYSYTLGVVLTNTSETNFKKNITVILEKVGARLFDGRREIEADILNPTPYVFTNASISGTIREKKSGRVIQKKNYKKISVAPYSLFPFRFDWGRRDLNAGTYIFTGEVKDSKHTWNLQKEFTITFQQQNRINKESAFQIYIPLWLKMCELFNIVFVIVIAFLNKGRGNKLKV</sequence>
<feature type="domain" description="WxL Interacting Protein host binding" evidence="3">
    <location>
        <begin position="160"/>
        <end position="297"/>
    </location>
</feature>
<gene>
    <name evidence="4" type="ORF">SAMN05216438_11920</name>
</gene>
<dbReference type="Pfam" id="PF06030">
    <property type="entry name" value="WxLIP_PGBD"/>
    <property type="match status" value="1"/>
</dbReference>
<dbReference type="Proteomes" id="UP000181969">
    <property type="component" value="Unassembled WGS sequence"/>
</dbReference>
<evidence type="ECO:0000259" key="2">
    <source>
        <dbReference type="Pfam" id="PF06030"/>
    </source>
</evidence>
<evidence type="ECO:0000313" key="4">
    <source>
        <dbReference type="EMBL" id="SFL56659.1"/>
    </source>
</evidence>
<dbReference type="Pfam" id="PF11797">
    <property type="entry name" value="WxLIP_HBD"/>
    <property type="match status" value="1"/>
</dbReference>
<protein>
    <submittedName>
        <fullName evidence="4">Uncharacterized protein</fullName>
    </submittedName>
</protein>
<feature type="transmembrane region" description="Helical" evidence="1">
    <location>
        <begin position="303"/>
        <end position="326"/>
    </location>
</feature>
<evidence type="ECO:0000256" key="1">
    <source>
        <dbReference type="SAM" id="Phobius"/>
    </source>
</evidence>
<dbReference type="AlphaFoldDB" id="A0A1I4IQJ9"/>
<keyword evidence="1" id="KW-0812">Transmembrane</keyword>